<evidence type="ECO:0000313" key="2">
    <source>
        <dbReference type="Proteomes" id="UP000092668"/>
    </source>
</evidence>
<dbReference type="AlphaFoldDB" id="A0A1B8SKD4"/>
<dbReference type="InterPro" id="IPR046179">
    <property type="entry name" value="DUF6188"/>
</dbReference>
<protein>
    <submittedName>
        <fullName evidence="1">Uncharacterized protein</fullName>
    </submittedName>
</protein>
<dbReference type="OrthoDB" id="5146786at2"/>
<dbReference type="PATRIC" id="fig|354243.3.peg.553"/>
<reference evidence="1 2" key="1">
    <citation type="submission" date="2015-06" db="EMBL/GenBank/DDBJ databases">
        <title>Genome sequence of Mycobacterium kumamotonense strain Roo.</title>
        <authorList>
            <person name="Greninger A.L."/>
            <person name="Cunningham G."/>
            <person name="Miller S."/>
        </authorList>
    </citation>
    <scope>NUCLEOTIDE SEQUENCE [LARGE SCALE GENOMIC DNA]</scope>
    <source>
        <strain evidence="1 2">Roo</strain>
    </source>
</reference>
<sequence length="144" mass="15772">MYTQWIQACTVQRVSLRGGLMLGFDDGNEVVIYSPLLLTLPAVGDFPIEAVFIDPARVATHEIPLLDFAGAVCTQAWCGDGGALHLGFSSGHSIDVDAHPEVTAWELYGRHHGYMACLPQGRVRVVRYDVPEAYDSEVDLAARR</sequence>
<gene>
    <name evidence="1" type="ORF">ACT18_02600</name>
</gene>
<comment type="caution">
    <text evidence="1">The sequence shown here is derived from an EMBL/GenBank/DDBJ whole genome shotgun (WGS) entry which is preliminary data.</text>
</comment>
<dbReference type="EMBL" id="LFOE01000002">
    <property type="protein sequence ID" value="OBY33202.1"/>
    <property type="molecule type" value="Genomic_DNA"/>
</dbReference>
<name>A0A1B8SKD4_9MYCO</name>
<evidence type="ECO:0000313" key="1">
    <source>
        <dbReference type="EMBL" id="OBY33202.1"/>
    </source>
</evidence>
<dbReference type="Pfam" id="PF19686">
    <property type="entry name" value="DUF6188"/>
    <property type="match status" value="1"/>
</dbReference>
<keyword evidence="2" id="KW-1185">Reference proteome</keyword>
<accession>A0A1B8SKD4</accession>
<dbReference type="RefSeq" id="WP_065287036.1">
    <property type="nucleotide sequence ID" value="NZ_LFOE01000002.1"/>
</dbReference>
<proteinExistence type="predicted"/>
<organism evidence="1 2">
    <name type="scientific">Mycolicibacter kumamotonensis</name>
    <dbReference type="NCBI Taxonomy" id="354243"/>
    <lineage>
        <taxon>Bacteria</taxon>
        <taxon>Bacillati</taxon>
        <taxon>Actinomycetota</taxon>
        <taxon>Actinomycetes</taxon>
        <taxon>Mycobacteriales</taxon>
        <taxon>Mycobacteriaceae</taxon>
        <taxon>Mycolicibacter</taxon>
    </lineage>
</organism>
<dbReference type="Proteomes" id="UP000092668">
    <property type="component" value="Unassembled WGS sequence"/>
</dbReference>